<dbReference type="Proteomes" id="UP001560045">
    <property type="component" value="Unassembled WGS sequence"/>
</dbReference>
<sequence length="108" mass="10602">MSVQIAVRLDVVQALGEELAALAAELSGDVDLCRSTAVSLATAVSGSAAEQAGATGRAWATLVADVVAGAEATAGTLLAAVHSYRLLDAALSDRLLLARAAVAAEAGA</sequence>
<evidence type="ECO:0000313" key="2">
    <source>
        <dbReference type="Proteomes" id="UP001560045"/>
    </source>
</evidence>
<keyword evidence="2" id="KW-1185">Reference proteome</keyword>
<protein>
    <recommendedName>
        <fullName evidence="3">Excreted virulence factor EspC, type VII ESX diderm</fullName>
    </recommendedName>
</protein>
<dbReference type="RefSeq" id="WP_369207269.1">
    <property type="nucleotide sequence ID" value="NZ_JBFNXQ010000040.1"/>
</dbReference>
<comment type="caution">
    <text evidence="1">The sequence shown here is derived from an EMBL/GenBank/DDBJ whole genome shotgun (WGS) entry which is preliminary data.</text>
</comment>
<proteinExistence type="predicted"/>
<organism evidence="1 2">
    <name type="scientific">Geodermatophilus maliterrae</name>
    <dbReference type="NCBI Taxonomy" id="3162531"/>
    <lineage>
        <taxon>Bacteria</taxon>
        <taxon>Bacillati</taxon>
        <taxon>Actinomycetota</taxon>
        <taxon>Actinomycetes</taxon>
        <taxon>Geodermatophilales</taxon>
        <taxon>Geodermatophilaceae</taxon>
        <taxon>Geodermatophilus</taxon>
    </lineage>
</organism>
<name>A0ABV3XI84_9ACTN</name>
<accession>A0ABV3XI84</accession>
<gene>
    <name evidence="1" type="ORF">ABQ292_13810</name>
</gene>
<evidence type="ECO:0008006" key="3">
    <source>
        <dbReference type="Google" id="ProtNLM"/>
    </source>
</evidence>
<evidence type="ECO:0000313" key="1">
    <source>
        <dbReference type="EMBL" id="MEX5719436.1"/>
    </source>
</evidence>
<dbReference type="EMBL" id="JBFNXQ010000040">
    <property type="protein sequence ID" value="MEX5719436.1"/>
    <property type="molecule type" value="Genomic_DNA"/>
</dbReference>
<reference evidence="1 2" key="1">
    <citation type="submission" date="2024-06" db="EMBL/GenBank/DDBJ databases">
        <title>Draft genome sequence of Geodermatophilus badlandi, a novel member of the Geodermatophilaceae isolated from badland sedimentary rocks in the Red desert, Wyoming, USA.</title>
        <authorList>
            <person name="Ben Tekaya S."/>
            <person name="Nouioui I."/>
            <person name="Flores G.M."/>
            <person name="Shaal M.N."/>
            <person name="Bredoire F."/>
            <person name="Basile F."/>
            <person name="Van Diepen L."/>
            <person name="Ward N.L."/>
        </authorList>
    </citation>
    <scope>NUCLEOTIDE SEQUENCE [LARGE SCALE GENOMIC DNA]</scope>
    <source>
        <strain evidence="1 2">WL48A</strain>
    </source>
</reference>